<sequence length="51" mass="5288">MDKCKTFEADAQSSEVVKPRDGSLDDPAGFTKAAAMRLATSGDFSGDAGCM</sequence>
<reference evidence="2 4" key="1">
    <citation type="journal article" date="2022" name="Front. Microbiol.">
        <title>Identification and characterization of a novel class of self-sufficient cytochrome P450 hydroxylase involved in cyclohexanecarboxylate degradation in Paraburkholderia terrae strain KU-64.</title>
        <authorList>
            <person name="Yamamoto T."/>
            <person name="Hasegawa Y."/>
            <person name="Iwaki H."/>
        </authorList>
    </citation>
    <scope>NUCLEOTIDE SEQUENCE [LARGE SCALE GENOMIC DNA]</scope>
    <source>
        <strain evidence="2 4">KU-64</strain>
    </source>
</reference>
<organism evidence="2 4">
    <name type="scientific">Paraburkholderia terrae</name>
    <dbReference type="NCBI Taxonomy" id="311230"/>
    <lineage>
        <taxon>Bacteria</taxon>
        <taxon>Pseudomonadati</taxon>
        <taxon>Pseudomonadota</taxon>
        <taxon>Betaproteobacteria</taxon>
        <taxon>Burkholderiales</taxon>
        <taxon>Burkholderiaceae</taxon>
        <taxon>Paraburkholderia</taxon>
    </lineage>
</organism>
<evidence type="ECO:0000313" key="3">
    <source>
        <dbReference type="EMBL" id="BCZ84573.1"/>
    </source>
</evidence>
<evidence type="ECO:0000256" key="1">
    <source>
        <dbReference type="SAM" id="MobiDB-lite"/>
    </source>
</evidence>
<gene>
    <name evidence="2" type="ORF">PTKU64_80680</name>
    <name evidence="3" type="ORF">PTKU64_82480</name>
</gene>
<proteinExistence type="predicted"/>
<dbReference type="Proteomes" id="UP001319874">
    <property type="component" value="Chromosome 4"/>
</dbReference>
<evidence type="ECO:0000313" key="4">
    <source>
        <dbReference type="Proteomes" id="UP001319874"/>
    </source>
</evidence>
<name>A0ABM7U9F9_9BURK</name>
<accession>A0ABM7U9F9</accession>
<dbReference type="EMBL" id="AP024958">
    <property type="protein sequence ID" value="BCZ84393.1"/>
    <property type="molecule type" value="Genomic_DNA"/>
</dbReference>
<protein>
    <submittedName>
        <fullName evidence="2">Uncharacterized protein</fullName>
    </submittedName>
</protein>
<dbReference type="EMBL" id="AP024958">
    <property type="protein sequence ID" value="BCZ84573.1"/>
    <property type="molecule type" value="Genomic_DNA"/>
</dbReference>
<keyword evidence="4" id="KW-1185">Reference proteome</keyword>
<feature type="region of interest" description="Disordered" evidence="1">
    <location>
        <begin position="1"/>
        <end position="25"/>
    </location>
</feature>
<evidence type="ECO:0000313" key="2">
    <source>
        <dbReference type="EMBL" id="BCZ84393.1"/>
    </source>
</evidence>